<keyword evidence="3" id="KW-0328">Glycosyltransferase</keyword>
<reference evidence="3 4" key="1">
    <citation type="journal article" date="2015" name="Nature">
        <title>rRNA introns, odd ribosomes, and small enigmatic genomes across a large radiation of phyla.</title>
        <authorList>
            <person name="Brown C.T."/>
            <person name="Hug L.A."/>
            <person name="Thomas B.C."/>
            <person name="Sharon I."/>
            <person name="Castelle C.J."/>
            <person name="Singh A."/>
            <person name="Wilkins M.J."/>
            <person name="Williams K.H."/>
            <person name="Banfield J.F."/>
        </authorList>
    </citation>
    <scope>NUCLEOTIDE SEQUENCE [LARGE SCALE GENOMIC DNA]</scope>
</reference>
<feature type="transmembrane region" description="Helical" evidence="1">
    <location>
        <begin position="249"/>
        <end position="271"/>
    </location>
</feature>
<name>A0A0G1QQL0_9BACT</name>
<dbReference type="InterPro" id="IPR029044">
    <property type="entry name" value="Nucleotide-diphossugar_trans"/>
</dbReference>
<keyword evidence="1" id="KW-0472">Membrane</keyword>
<dbReference type="Pfam" id="PF00535">
    <property type="entry name" value="Glycos_transf_2"/>
    <property type="match status" value="1"/>
</dbReference>
<evidence type="ECO:0000313" key="4">
    <source>
        <dbReference type="Proteomes" id="UP000034329"/>
    </source>
</evidence>
<keyword evidence="1" id="KW-0812">Transmembrane</keyword>
<keyword evidence="3" id="KW-0808">Transferase</keyword>
<dbReference type="InterPro" id="IPR001173">
    <property type="entry name" value="Glyco_trans_2-like"/>
</dbReference>
<evidence type="ECO:0000313" key="3">
    <source>
        <dbReference type="EMBL" id="KKU10930.1"/>
    </source>
</evidence>
<dbReference type="SUPFAM" id="SSF53448">
    <property type="entry name" value="Nucleotide-diphospho-sugar transferases"/>
    <property type="match status" value="1"/>
</dbReference>
<evidence type="ECO:0000259" key="2">
    <source>
        <dbReference type="Pfam" id="PF00535"/>
    </source>
</evidence>
<protein>
    <submittedName>
        <fullName evidence="3">Putative beta-1,3-galactosyltransferase</fullName>
    </submittedName>
</protein>
<gene>
    <name evidence="3" type="ORF">UX13_C0001G0021</name>
</gene>
<comment type="caution">
    <text evidence="3">The sequence shown here is derived from an EMBL/GenBank/DDBJ whole genome shotgun (WGS) entry which is preliminary data.</text>
</comment>
<proteinExistence type="predicted"/>
<dbReference type="Proteomes" id="UP000034329">
    <property type="component" value="Unassembled WGS sequence"/>
</dbReference>
<evidence type="ECO:0000256" key="1">
    <source>
        <dbReference type="SAM" id="Phobius"/>
    </source>
</evidence>
<accession>A0A0G1QQL0</accession>
<sequence>MENPLVSVIVTTKNEEKNIGKLLAGIKKQSYKNIEIIVVDHPATIDKTGRIAKRYTRNVFVKGPERSTQRNFAITKSKGRYILILDADMNLSKDVVKECVDIFTRQKKKEKIGGVIIPEKSYGAGIWAKAKALEREVNKGEEYFEAARFFPKNVFEEFGGYDTSLTGPEDWDLPQRISRKYKIFRIRSFIRHSEGRPTLIGLAKRKYYYGLSVDKYLKKQNLPIIGKTTVYFLRPAFYRNWRLIVRDPWTGFCMIVMLFFENFGGGLGYLAGKFRK</sequence>
<dbReference type="AlphaFoldDB" id="A0A0G1QQL0"/>
<dbReference type="EMBL" id="LCLA01000001">
    <property type="protein sequence ID" value="KKU10930.1"/>
    <property type="molecule type" value="Genomic_DNA"/>
</dbReference>
<feature type="domain" description="Glycosyltransferase 2-like" evidence="2">
    <location>
        <begin position="7"/>
        <end position="108"/>
    </location>
</feature>
<dbReference type="PANTHER" id="PTHR43630">
    <property type="entry name" value="POLY-BETA-1,6-N-ACETYL-D-GLUCOSAMINE SYNTHASE"/>
    <property type="match status" value="1"/>
</dbReference>
<organism evidence="3 4">
    <name type="scientific">Candidatus Woesebacteria bacterium GW2011_GWB1_45_5</name>
    <dbReference type="NCBI Taxonomy" id="1618581"/>
    <lineage>
        <taxon>Bacteria</taxon>
        <taxon>Candidatus Woeseibacteriota</taxon>
    </lineage>
</organism>
<dbReference type="Gene3D" id="3.90.550.10">
    <property type="entry name" value="Spore Coat Polysaccharide Biosynthesis Protein SpsA, Chain A"/>
    <property type="match status" value="1"/>
</dbReference>
<dbReference type="GO" id="GO:0016757">
    <property type="term" value="F:glycosyltransferase activity"/>
    <property type="evidence" value="ECO:0007669"/>
    <property type="project" value="UniProtKB-KW"/>
</dbReference>
<keyword evidence="1" id="KW-1133">Transmembrane helix</keyword>
<dbReference type="PANTHER" id="PTHR43630:SF2">
    <property type="entry name" value="GLYCOSYLTRANSFERASE"/>
    <property type="match status" value="1"/>
</dbReference>